<reference evidence="1 2" key="1">
    <citation type="journal article" date="2019" name="Sci. Rep.">
        <title>Orb-weaving spider Araneus ventricosus genome elucidates the spidroin gene catalogue.</title>
        <authorList>
            <person name="Kono N."/>
            <person name="Nakamura H."/>
            <person name="Ohtoshi R."/>
            <person name="Moran D.A.P."/>
            <person name="Shinohara A."/>
            <person name="Yoshida Y."/>
            <person name="Fujiwara M."/>
            <person name="Mori M."/>
            <person name="Tomita M."/>
            <person name="Arakawa K."/>
        </authorList>
    </citation>
    <scope>NUCLEOTIDE SEQUENCE [LARGE SCALE GENOMIC DNA]</scope>
</reference>
<sequence>MDWQSYSPDRNPCDFFLWDHLKDEMYRQNSITLVELEQIIRPEMCSYSISDGAGSEVLVAHASIEIQEKSIILRARKRRVSASSSATWAAPRPHPGTVPNPDCPRATLRQSAHKSMVSCSSFFRSLSSPCDQCRLCALTSTFLEENPSKMEPSGLECIFILLPQLMEFSFSKYDSRFIKKLLLNIL</sequence>
<dbReference type="GO" id="GO:0003676">
    <property type="term" value="F:nucleic acid binding"/>
    <property type="evidence" value="ECO:0007669"/>
    <property type="project" value="InterPro"/>
</dbReference>
<comment type="caution">
    <text evidence="1">The sequence shown here is derived from an EMBL/GenBank/DDBJ whole genome shotgun (WGS) entry which is preliminary data.</text>
</comment>
<evidence type="ECO:0000313" key="1">
    <source>
        <dbReference type="EMBL" id="GBM40010.1"/>
    </source>
</evidence>
<dbReference type="Proteomes" id="UP000499080">
    <property type="component" value="Unassembled WGS sequence"/>
</dbReference>
<dbReference type="InterPro" id="IPR036397">
    <property type="entry name" value="RNaseH_sf"/>
</dbReference>
<keyword evidence="2" id="KW-1185">Reference proteome</keyword>
<dbReference type="AlphaFoldDB" id="A0A4Y2FEL2"/>
<name>A0A4Y2FEL2_ARAVE</name>
<evidence type="ECO:0000313" key="2">
    <source>
        <dbReference type="Proteomes" id="UP000499080"/>
    </source>
</evidence>
<dbReference type="EMBL" id="BGPR01000913">
    <property type="protein sequence ID" value="GBM40010.1"/>
    <property type="molecule type" value="Genomic_DNA"/>
</dbReference>
<dbReference type="Gene3D" id="3.30.420.10">
    <property type="entry name" value="Ribonuclease H-like superfamily/Ribonuclease H"/>
    <property type="match status" value="1"/>
</dbReference>
<accession>A0A4Y2FEL2</accession>
<proteinExistence type="predicted"/>
<gene>
    <name evidence="1" type="ORF">AVEN_217606_1</name>
</gene>
<organism evidence="1 2">
    <name type="scientific">Araneus ventricosus</name>
    <name type="common">Orbweaver spider</name>
    <name type="synonym">Epeira ventricosa</name>
    <dbReference type="NCBI Taxonomy" id="182803"/>
    <lineage>
        <taxon>Eukaryota</taxon>
        <taxon>Metazoa</taxon>
        <taxon>Ecdysozoa</taxon>
        <taxon>Arthropoda</taxon>
        <taxon>Chelicerata</taxon>
        <taxon>Arachnida</taxon>
        <taxon>Araneae</taxon>
        <taxon>Araneomorphae</taxon>
        <taxon>Entelegynae</taxon>
        <taxon>Araneoidea</taxon>
        <taxon>Araneidae</taxon>
        <taxon>Araneus</taxon>
    </lineage>
</organism>
<protein>
    <submittedName>
        <fullName evidence="1">Uncharacterized protein</fullName>
    </submittedName>
</protein>